<dbReference type="EMBL" id="AAOT01000025">
    <property type="protein sequence ID" value="EAR50611.1"/>
    <property type="molecule type" value="Genomic_DNA"/>
</dbReference>
<evidence type="ECO:0000256" key="1">
    <source>
        <dbReference type="SAM" id="MobiDB-lite"/>
    </source>
</evidence>
<gene>
    <name evidence="2" type="ORF">OG2516_12206</name>
</gene>
<dbReference type="Proteomes" id="UP000003635">
    <property type="component" value="Unassembled WGS sequence"/>
</dbReference>
<accession>Q2CD67</accession>
<keyword evidence="2" id="KW-0808">Transferase</keyword>
<protein>
    <submittedName>
        <fullName evidence="2">Branched-chain amino acid aminotransferase</fullName>
        <ecNumber evidence="2">2.6.1.42</ecNumber>
    </submittedName>
</protein>
<evidence type="ECO:0000313" key="3">
    <source>
        <dbReference type="Proteomes" id="UP000003635"/>
    </source>
</evidence>
<dbReference type="AlphaFoldDB" id="Q2CD67"/>
<proteinExistence type="predicted"/>
<dbReference type="HOGENOM" id="CLU_876721_0_0_5"/>
<comment type="caution">
    <text evidence="2">The sequence shown here is derived from an EMBL/GenBank/DDBJ whole genome shotgun (WGS) entry which is preliminary data.</text>
</comment>
<reference evidence="2 3" key="1">
    <citation type="journal article" date="2010" name="J. Bacteriol.">
        <title>Genome sequences of Oceanicola granulosus HTCC2516(T) and Oceanicola batsensis HTCC2597(TDelta).</title>
        <authorList>
            <person name="Thrash J.C."/>
            <person name="Cho J.C."/>
            <person name="Vergin K.L."/>
            <person name="Giovannoni S.J."/>
        </authorList>
    </citation>
    <scope>NUCLEOTIDE SEQUENCE [LARGE SCALE GENOMIC DNA]</scope>
    <source>
        <strain evidence="3">ATCC BAA-861 / DSM 15982 / KCTC 12143 / HTCC2516</strain>
    </source>
</reference>
<organism evidence="2 3">
    <name type="scientific">Oceanicola granulosus (strain ATCC BAA-861 / DSM 15982 / KCTC 12143 / HTCC2516)</name>
    <dbReference type="NCBI Taxonomy" id="314256"/>
    <lineage>
        <taxon>Bacteria</taxon>
        <taxon>Pseudomonadati</taxon>
        <taxon>Pseudomonadota</taxon>
        <taxon>Alphaproteobacteria</taxon>
        <taxon>Rhodobacterales</taxon>
        <taxon>Roseobacteraceae</taxon>
        <taxon>Oceanicola</taxon>
    </lineage>
</organism>
<keyword evidence="2" id="KW-0032">Aminotransferase</keyword>
<sequence>MSRSAQAAELAARQGGAALRALRAAERDGATPEASRDQLLAGIAAEGIPDYAAFQAGALGRELRARDDALQRPPDPRLAGFFAMNSALSQMERAASDVLAAFDASRTIPLNMRLIASRLGTAGGAISTMSINYSAMSDDMAGWIRRFVGKQDSVSARIREAAVGGLFMTSLAKLAQEMLERFEAEEPCTGVDAATERKTLAAIVASSREASVEHLRQVELEAAQLGRNVLDLKRHTTGLGSVRMMCRIESASLPRADAALTAIVEQLDACQNMIERHLDRIIALNHEVQGASASLRTRRQRAPPLPGEEDQARTSAS</sequence>
<dbReference type="GO" id="GO:0004084">
    <property type="term" value="F:branched-chain-amino-acid transaminase activity"/>
    <property type="evidence" value="ECO:0007669"/>
    <property type="project" value="UniProtKB-EC"/>
</dbReference>
<dbReference type="eggNOG" id="COG0840">
    <property type="taxonomic scope" value="Bacteria"/>
</dbReference>
<dbReference type="EC" id="2.6.1.42" evidence="2"/>
<dbReference type="STRING" id="314256.OG2516_12206"/>
<keyword evidence="3" id="KW-1185">Reference proteome</keyword>
<name>Q2CD67_OCEGH</name>
<evidence type="ECO:0000313" key="2">
    <source>
        <dbReference type="EMBL" id="EAR50611.1"/>
    </source>
</evidence>
<dbReference type="OrthoDB" id="266313at2"/>
<feature type="region of interest" description="Disordered" evidence="1">
    <location>
        <begin position="292"/>
        <end position="317"/>
    </location>
</feature>
<dbReference type="RefSeq" id="WP_007255959.1">
    <property type="nucleotide sequence ID" value="NZ_CH724107.1"/>
</dbReference>